<keyword evidence="4 6" id="KW-0486">Methionine biosynthesis</keyword>
<feature type="active site" description="Proton donor" evidence="6">
    <location>
        <position position="198"/>
    </location>
</feature>
<dbReference type="GO" id="GO:0008930">
    <property type="term" value="F:methylthioadenosine nucleosidase activity"/>
    <property type="evidence" value="ECO:0007669"/>
    <property type="project" value="UniProtKB-UniRule"/>
</dbReference>
<reference evidence="8" key="2">
    <citation type="submission" date="2020-09" db="EMBL/GenBank/DDBJ databases">
        <authorList>
            <person name="Sun Q."/>
            <person name="Zhou Y."/>
        </authorList>
    </citation>
    <scope>NUCLEOTIDE SEQUENCE</scope>
    <source>
        <strain evidence="8">CGMCC 1.7086</strain>
    </source>
</reference>
<dbReference type="Gene3D" id="3.40.50.1580">
    <property type="entry name" value="Nucleoside phosphorylase domain"/>
    <property type="match status" value="1"/>
</dbReference>
<comment type="function">
    <text evidence="6">Catalyzes the irreversible cleavage of the glycosidic bond in both 5'-methylthioadenosine (MTA) and S-adenosylhomocysteine (SAH/AdoHcy) to adenine and the corresponding thioribose, 5'-methylthioribose and S-ribosylhomocysteine, respectively. Also cleaves 5'-deoxyadenosine, a toxic by-product of radical S-adenosylmethionine (SAM) enzymes, into 5-deoxyribose and adenine.</text>
</comment>
<evidence type="ECO:0000259" key="7">
    <source>
        <dbReference type="Pfam" id="PF01048"/>
    </source>
</evidence>
<protein>
    <recommendedName>
        <fullName evidence="6">5'-methylthioadenosine/S-adenosylhomocysteine nucleosidase</fullName>
        <shortName evidence="6">MTA/SAH nucleosidase</shortName>
        <shortName evidence="6">MTAN</shortName>
        <ecNumber evidence="6">3.2.2.9</ecNumber>
    </recommendedName>
    <alternativeName>
        <fullName evidence="6">5'-deoxyadenosine nucleosidase</fullName>
        <shortName evidence="6">DOA nucleosidase</shortName>
        <shortName evidence="6">dAdo nucleosidase</shortName>
    </alternativeName>
    <alternativeName>
        <fullName evidence="6">5'-methylthioadenosine nucleosidase</fullName>
        <shortName evidence="6">MTA nucleosidase</shortName>
    </alternativeName>
    <alternativeName>
        <fullName evidence="6">S-adenosylhomocysteine nucleosidase</fullName>
        <shortName evidence="6">AdoHcy nucleosidase</shortName>
        <shortName evidence="6">SAH nucleosidase</shortName>
        <shortName evidence="6">SRH nucleosidase</shortName>
    </alternativeName>
</protein>
<feature type="binding site" evidence="6">
    <location>
        <position position="153"/>
    </location>
    <ligand>
        <name>substrate</name>
    </ligand>
</feature>
<dbReference type="PANTHER" id="PTHR46832:SF1">
    <property type="entry name" value="5'-METHYLTHIOADENOSINE_S-ADENOSYLHOMOCYSTEINE NUCLEOSIDASE"/>
    <property type="match status" value="1"/>
</dbReference>
<dbReference type="InterPro" id="IPR010049">
    <property type="entry name" value="MTA_SAH_Nsdase"/>
</dbReference>
<keyword evidence="2 6" id="KW-0028">Amino-acid biosynthesis</keyword>
<feature type="active site" description="Proton acceptor" evidence="6">
    <location>
        <position position="12"/>
    </location>
</feature>
<evidence type="ECO:0000256" key="4">
    <source>
        <dbReference type="ARBA" id="ARBA00023167"/>
    </source>
</evidence>
<dbReference type="InterPro" id="IPR035994">
    <property type="entry name" value="Nucleoside_phosphorylase_sf"/>
</dbReference>
<keyword evidence="3 6" id="KW-0378">Hydrolase</keyword>
<dbReference type="GO" id="GO:0009164">
    <property type="term" value="P:nucleoside catabolic process"/>
    <property type="evidence" value="ECO:0007669"/>
    <property type="project" value="InterPro"/>
</dbReference>
<comment type="pathway">
    <text evidence="1 6">Amino-acid biosynthesis; L-methionine biosynthesis via salvage pathway; S-methyl-5-thio-alpha-D-ribose 1-phosphate from S-methyl-5'-thioadenosine (hydrolase route): step 1/2.</text>
</comment>
<feature type="binding site" evidence="6">
    <location>
        <begin position="174"/>
        <end position="175"/>
    </location>
    <ligand>
        <name>substrate</name>
    </ligand>
</feature>
<gene>
    <name evidence="6 8" type="primary">mtnN</name>
    <name evidence="8" type="ORF">GCM10010982_19460</name>
</gene>
<comment type="catalytic activity">
    <reaction evidence="6">
        <text>S-adenosyl-L-homocysteine + H2O = S-(5-deoxy-D-ribos-5-yl)-L-homocysteine + adenine</text>
        <dbReference type="Rhea" id="RHEA:17805"/>
        <dbReference type="ChEBI" id="CHEBI:15377"/>
        <dbReference type="ChEBI" id="CHEBI:16708"/>
        <dbReference type="ChEBI" id="CHEBI:57856"/>
        <dbReference type="ChEBI" id="CHEBI:58195"/>
        <dbReference type="EC" id="3.2.2.9"/>
    </reaction>
</comment>
<comment type="catalytic activity">
    <reaction evidence="6">
        <text>S-methyl-5'-thioadenosine + H2O = 5-(methylsulfanyl)-D-ribose + adenine</text>
        <dbReference type="Rhea" id="RHEA:13617"/>
        <dbReference type="ChEBI" id="CHEBI:15377"/>
        <dbReference type="ChEBI" id="CHEBI:16708"/>
        <dbReference type="ChEBI" id="CHEBI:17509"/>
        <dbReference type="ChEBI" id="CHEBI:78440"/>
        <dbReference type="EC" id="3.2.2.9"/>
    </reaction>
</comment>
<comment type="similarity">
    <text evidence="6">Belongs to the PNP/UDP phosphorylase family. MtnN subfamily.</text>
</comment>
<feature type="domain" description="Nucleoside phosphorylase" evidence="7">
    <location>
        <begin position="2"/>
        <end position="227"/>
    </location>
</feature>
<evidence type="ECO:0000313" key="8">
    <source>
        <dbReference type="EMBL" id="GGO69063.1"/>
    </source>
</evidence>
<evidence type="ECO:0000256" key="3">
    <source>
        <dbReference type="ARBA" id="ARBA00022801"/>
    </source>
</evidence>
<name>A0A917YX61_9ALTE</name>
<dbReference type="EMBL" id="BMLS01000002">
    <property type="protein sequence ID" value="GGO69063.1"/>
    <property type="molecule type" value="Genomic_DNA"/>
</dbReference>
<evidence type="ECO:0000256" key="1">
    <source>
        <dbReference type="ARBA" id="ARBA00004945"/>
    </source>
</evidence>
<dbReference type="InterPro" id="IPR000845">
    <property type="entry name" value="Nucleoside_phosphorylase_d"/>
</dbReference>
<evidence type="ECO:0000313" key="9">
    <source>
        <dbReference type="Proteomes" id="UP000606935"/>
    </source>
</evidence>
<feature type="binding site" evidence="6">
    <location>
        <position position="78"/>
    </location>
    <ligand>
        <name>substrate</name>
    </ligand>
</feature>
<evidence type="ECO:0000256" key="2">
    <source>
        <dbReference type="ARBA" id="ARBA00022605"/>
    </source>
</evidence>
<dbReference type="EC" id="3.2.2.9" evidence="6"/>
<dbReference type="NCBIfam" id="TIGR01704">
    <property type="entry name" value="MTA_SAH-Nsdase"/>
    <property type="match status" value="1"/>
</dbReference>
<dbReference type="RefSeq" id="WP_188693850.1">
    <property type="nucleotide sequence ID" value="NZ_BMLS01000002.1"/>
</dbReference>
<accession>A0A917YX61</accession>
<evidence type="ECO:0000256" key="6">
    <source>
        <dbReference type="HAMAP-Rule" id="MF_01684"/>
    </source>
</evidence>
<dbReference type="GO" id="GO:0005829">
    <property type="term" value="C:cytosol"/>
    <property type="evidence" value="ECO:0007669"/>
    <property type="project" value="TreeGrafter"/>
</dbReference>
<dbReference type="HAMAP" id="MF_01684">
    <property type="entry name" value="Salvage_MtnN"/>
    <property type="match status" value="1"/>
</dbReference>
<keyword evidence="9" id="KW-1185">Reference proteome</keyword>
<dbReference type="Pfam" id="PF01048">
    <property type="entry name" value="PNP_UDP_1"/>
    <property type="match status" value="1"/>
</dbReference>
<dbReference type="FunFam" id="3.40.50.1580:FF:000001">
    <property type="entry name" value="MTA/SAH nucleosidase family protein"/>
    <property type="match status" value="1"/>
</dbReference>
<organism evidence="8 9">
    <name type="scientific">Bowmanella pacifica</name>
    <dbReference type="NCBI Taxonomy" id="502051"/>
    <lineage>
        <taxon>Bacteria</taxon>
        <taxon>Pseudomonadati</taxon>
        <taxon>Pseudomonadota</taxon>
        <taxon>Gammaproteobacteria</taxon>
        <taxon>Alteromonadales</taxon>
        <taxon>Alteromonadaceae</taxon>
        <taxon>Bowmanella</taxon>
    </lineage>
</organism>
<dbReference type="GO" id="GO:0019509">
    <property type="term" value="P:L-methionine salvage from methylthioadenosine"/>
    <property type="evidence" value="ECO:0007669"/>
    <property type="project" value="UniProtKB-UniRule"/>
</dbReference>
<reference evidence="8" key="1">
    <citation type="journal article" date="2014" name="Int. J. Syst. Evol. Microbiol.">
        <title>Complete genome sequence of Corynebacterium casei LMG S-19264T (=DSM 44701T), isolated from a smear-ripened cheese.</title>
        <authorList>
            <consortium name="US DOE Joint Genome Institute (JGI-PGF)"/>
            <person name="Walter F."/>
            <person name="Albersmeier A."/>
            <person name="Kalinowski J."/>
            <person name="Ruckert C."/>
        </authorList>
    </citation>
    <scope>NUCLEOTIDE SEQUENCE</scope>
    <source>
        <strain evidence="8">CGMCC 1.7086</strain>
    </source>
</reference>
<evidence type="ECO:0000256" key="5">
    <source>
        <dbReference type="ARBA" id="ARBA00050313"/>
    </source>
</evidence>
<dbReference type="GO" id="GO:0008782">
    <property type="term" value="F:adenosylhomocysteine nucleosidase activity"/>
    <property type="evidence" value="ECO:0007669"/>
    <property type="project" value="UniProtKB-UniRule"/>
</dbReference>
<dbReference type="CDD" id="cd09008">
    <property type="entry name" value="MTAN"/>
    <property type="match status" value="1"/>
</dbReference>
<comment type="caution">
    <text evidence="8">The sequence shown here is derived from an EMBL/GenBank/DDBJ whole genome shotgun (WGS) entry which is preliminary data.</text>
</comment>
<dbReference type="GO" id="GO:0019284">
    <property type="term" value="P:L-methionine salvage from S-adenosylmethionine"/>
    <property type="evidence" value="ECO:0007669"/>
    <property type="project" value="TreeGrafter"/>
</dbReference>
<dbReference type="SUPFAM" id="SSF53167">
    <property type="entry name" value="Purine and uridine phosphorylases"/>
    <property type="match status" value="1"/>
</dbReference>
<dbReference type="AlphaFoldDB" id="A0A917YX61"/>
<dbReference type="NCBIfam" id="NF004079">
    <property type="entry name" value="PRK05584.1"/>
    <property type="match status" value="1"/>
</dbReference>
<sequence length="234" mass="25101">MKIAILGAMDQEIALLKESLKNINHTRHAHLDFYDGTMHDVEVILVKCGIGKVAASVATTLMIDQFAPDYVINTGSAGGFDTDLVVGDVVIGSEVLHHDADLTHFGYQAGQMAGMPARFSCDPRLIAAAEHATRDVLHVNFRTGLICTGDAFIGCDDAAATLRSKFADMKAVEMEGAAIAQTAHMLDTPFLVIRSLSDIAGTTSKVSFDQYLEKAAKNSANLVMDMIKTLANSR</sequence>
<dbReference type="Proteomes" id="UP000606935">
    <property type="component" value="Unassembled WGS sequence"/>
</dbReference>
<proteinExistence type="inferred from homology"/>
<dbReference type="PANTHER" id="PTHR46832">
    <property type="entry name" value="5'-METHYLTHIOADENOSINE/S-ADENOSYLHOMOCYSTEINE NUCLEOSIDASE"/>
    <property type="match status" value="1"/>
</dbReference>
<comment type="catalytic activity">
    <reaction evidence="5">
        <text>5'-deoxyadenosine + H2O = 5-deoxy-D-ribose + adenine</text>
        <dbReference type="Rhea" id="RHEA:29859"/>
        <dbReference type="ChEBI" id="CHEBI:15377"/>
        <dbReference type="ChEBI" id="CHEBI:16708"/>
        <dbReference type="ChEBI" id="CHEBI:17319"/>
        <dbReference type="ChEBI" id="CHEBI:149540"/>
        <dbReference type="EC" id="3.2.2.9"/>
    </reaction>
    <physiologicalReaction direction="left-to-right" evidence="5">
        <dbReference type="Rhea" id="RHEA:29860"/>
    </physiologicalReaction>
</comment>